<dbReference type="RefSeq" id="WP_098974447.1">
    <property type="nucleotide sequence ID" value="NZ_CP077115.1"/>
</dbReference>
<feature type="coiled-coil region" evidence="1">
    <location>
        <begin position="280"/>
        <end position="314"/>
    </location>
</feature>
<dbReference type="Pfam" id="PF02195">
    <property type="entry name" value="ParB_N"/>
    <property type="match status" value="1"/>
</dbReference>
<evidence type="ECO:0000313" key="4">
    <source>
        <dbReference type="EMBL" id="PHI06659.1"/>
    </source>
</evidence>
<dbReference type="SUPFAM" id="SSF110849">
    <property type="entry name" value="ParB/Sulfiredoxin"/>
    <property type="match status" value="1"/>
</dbReference>
<dbReference type="Gene3D" id="3.90.1530.10">
    <property type="entry name" value="Conserved hypothetical protein from pyrococcus furiosus pfu- 392566-001, ParB domain"/>
    <property type="match status" value="1"/>
</dbReference>
<reference evidence="4 5" key="1">
    <citation type="submission" date="2017-06" db="EMBL/GenBank/DDBJ databases">
        <title>Draft genome sequence of Fusobacterium nucleatum subsp. polymorphum KCOM 1271 (=ChDC F305).</title>
        <authorList>
            <person name="Kook J.-K."/>
            <person name="Park S.-N."/>
            <person name="Lim Y.K."/>
            <person name="Roh H."/>
        </authorList>
    </citation>
    <scope>NUCLEOTIDE SEQUENCE [LARGE SCALE GENOMIC DNA]</scope>
    <source>
        <strain evidence="5">KCOM 1271 (ChDC F305)</strain>
    </source>
</reference>
<evidence type="ECO:0000313" key="5">
    <source>
        <dbReference type="Proteomes" id="UP000224182"/>
    </source>
</evidence>
<dbReference type="SMART" id="SM00470">
    <property type="entry name" value="ParB"/>
    <property type="match status" value="1"/>
</dbReference>
<feature type="region of interest" description="Disordered" evidence="2">
    <location>
        <begin position="230"/>
        <end position="262"/>
    </location>
</feature>
<protein>
    <recommendedName>
        <fullName evidence="3">ParB-like N-terminal domain-containing protein</fullName>
    </recommendedName>
</protein>
<dbReference type="EMBL" id="NIRN01000001">
    <property type="protein sequence ID" value="PHI06659.1"/>
    <property type="molecule type" value="Genomic_DNA"/>
</dbReference>
<evidence type="ECO:0000259" key="3">
    <source>
        <dbReference type="SMART" id="SM00470"/>
    </source>
</evidence>
<feature type="domain" description="ParB-like N-terminal" evidence="3">
    <location>
        <begin position="15"/>
        <end position="102"/>
    </location>
</feature>
<name>A0A2C6AX04_FUSNP</name>
<gene>
    <name evidence="4" type="ORF">CBG54_06225</name>
</gene>
<dbReference type="AlphaFoldDB" id="A0A2C6AX04"/>
<organism evidence="4 5">
    <name type="scientific">Fusobacterium nucleatum subsp. polymorphum</name>
    <name type="common">Fusobacterium polymorphum</name>
    <dbReference type="NCBI Taxonomy" id="76857"/>
    <lineage>
        <taxon>Bacteria</taxon>
        <taxon>Fusobacteriati</taxon>
        <taxon>Fusobacteriota</taxon>
        <taxon>Fusobacteriia</taxon>
        <taxon>Fusobacteriales</taxon>
        <taxon>Fusobacteriaceae</taxon>
        <taxon>Fusobacterium</taxon>
    </lineage>
</organism>
<keyword evidence="1" id="KW-0175">Coiled coil</keyword>
<evidence type="ECO:0000256" key="2">
    <source>
        <dbReference type="SAM" id="MobiDB-lite"/>
    </source>
</evidence>
<dbReference type="Proteomes" id="UP000224182">
    <property type="component" value="Unassembled WGS sequence"/>
</dbReference>
<feature type="compositionally biased region" description="Basic and acidic residues" evidence="2">
    <location>
        <begin position="230"/>
        <end position="248"/>
    </location>
</feature>
<comment type="caution">
    <text evidence="4">The sequence shown here is derived from an EMBL/GenBank/DDBJ whole genome shotgun (WGS) entry which is preliminary data.</text>
</comment>
<proteinExistence type="predicted"/>
<sequence length="375" mass="44036">MVDLEISKDGIKKVIEVKIKDISEKNFNPRKHGLLEENLKSLIESEYFPEIHLGLINGELIVVDGYHRLEASKRLGLETIRAYVTEYSKIEGLQKDAINENINHGQRLSDYDIATSIYSIYKSFIDKGKLSNLSIVDFIRMFKIDERRGRSLFAWAVIHKEILEDEVDKVDRVSMMEEIYSLIKFYNEIPGKISSETKHKIKNFYFKYSDLNKIQLREAISLLKEGKDYNEEEKNRKKEETKLTEKTISESQNLVSNNSSEENIIDKEENKEIERTLNVKNDLLKEEETFEEKMENVNKNLEKEIEEKSKTSQKIGVKSYLENISQQLMSMIMLQTKGRLEELTKEHIDLINNIEDRLSELTEEYYKKINTKQVV</sequence>
<accession>A0A2C6AX04</accession>
<evidence type="ECO:0000256" key="1">
    <source>
        <dbReference type="SAM" id="Coils"/>
    </source>
</evidence>
<dbReference type="InterPro" id="IPR003115">
    <property type="entry name" value="ParB_N"/>
</dbReference>
<dbReference type="InterPro" id="IPR036086">
    <property type="entry name" value="ParB/Sulfiredoxin_sf"/>
</dbReference>
<feature type="compositionally biased region" description="Low complexity" evidence="2">
    <location>
        <begin position="249"/>
        <end position="262"/>
    </location>
</feature>